<dbReference type="EMBL" id="BGZK01000033">
    <property type="protein sequence ID" value="GBP09014.1"/>
    <property type="molecule type" value="Genomic_DNA"/>
</dbReference>
<organism evidence="2 3">
    <name type="scientific">Eumeta variegata</name>
    <name type="common">Bagworm moth</name>
    <name type="synonym">Eumeta japonica</name>
    <dbReference type="NCBI Taxonomy" id="151549"/>
    <lineage>
        <taxon>Eukaryota</taxon>
        <taxon>Metazoa</taxon>
        <taxon>Ecdysozoa</taxon>
        <taxon>Arthropoda</taxon>
        <taxon>Hexapoda</taxon>
        <taxon>Insecta</taxon>
        <taxon>Pterygota</taxon>
        <taxon>Neoptera</taxon>
        <taxon>Endopterygota</taxon>
        <taxon>Lepidoptera</taxon>
        <taxon>Glossata</taxon>
        <taxon>Ditrysia</taxon>
        <taxon>Tineoidea</taxon>
        <taxon>Psychidae</taxon>
        <taxon>Oiketicinae</taxon>
        <taxon>Eumeta</taxon>
    </lineage>
</organism>
<keyword evidence="3" id="KW-1185">Reference proteome</keyword>
<dbReference type="Proteomes" id="UP000299102">
    <property type="component" value="Unassembled WGS sequence"/>
</dbReference>
<feature type="region of interest" description="Disordered" evidence="1">
    <location>
        <begin position="9"/>
        <end position="78"/>
    </location>
</feature>
<name>A0A4C1T4I2_EUMVA</name>
<evidence type="ECO:0000256" key="1">
    <source>
        <dbReference type="SAM" id="MobiDB-lite"/>
    </source>
</evidence>
<evidence type="ECO:0000313" key="3">
    <source>
        <dbReference type="Proteomes" id="UP000299102"/>
    </source>
</evidence>
<dbReference type="AlphaFoldDB" id="A0A4C1T4I2"/>
<accession>A0A4C1T4I2</accession>
<proteinExistence type="predicted"/>
<gene>
    <name evidence="2" type="ORF">EVAR_78363_1</name>
</gene>
<comment type="caution">
    <text evidence="2">The sequence shown here is derived from an EMBL/GenBank/DDBJ whole genome shotgun (WGS) entry which is preliminary data.</text>
</comment>
<feature type="compositionally biased region" description="Polar residues" evidence="1">
    <location>
        <begin position="49"/>
        <end position="60"/>
    </location>
</feature>
<protein>
    <submittedName>
        <fullName evidence="2">Uncharacterized protein</fullName>
    </submittedName>
</protein>
<sequence length="118" mass="12615">MADVLIGCAESSRVNNRSEPAPAPMDALNRSGSVRNPCAPAAPHRIGRQQVNQSVSNVITGSPRPGPPRSAPRRRGGLKVRVRLEQKRKLGPLEAKAVEQRQLAAPVEDAGWRGPACI</sequence>
<evidence type="ECO:0000313" key="2">
    <source>
        <dbReference type="EMBL" id="GBP09014.1"/>
    </source>
</evidence>
<reference evidence="2 3" key="1">
    <citation type="journal article" date="2019" name="Commun. Biol.">
        <title>The bagworm genome reveals a unique fibroin gene that provides high tensile strength.</title>
        <authorList>
            <person name="Kono N."/>
            <person name="Nakamura H."/>
            <person name="Ohtoshi R."/>
            <person name="Tomita M."/>
            <person name="Numata K."/>
            <person name="Arakawa K."/>
        </authorList>
    </citation>
    <scope>NUCLEOTIDE SEQUENCE [LARGE SCALE GENOMIC DNA]</scope>
</reference>